<dbReference type="Proteomes" id="UP001597116">
    <property type="component" value="Unassembled WGS sequence"/>
</dbReference>
<evidence type="ECO:0000313" key="2">
    <source>
        <dbReference type="Proteomes" id="UP001597116"/>
    </source>
</evidence>
<proteinExistence type="predicted"/>
<keyword evidence="2" id="KW-1185">Reference proteome</keyword>
<organism evidence="1 2">
    <name type="scientific">Larkinella insperata</name>
    <dbReference type="NCBI Taxonomy" id="332158"/>
    <lineage>
        <taxon>Bacteria</taxon>
        <taxon>Pseudomonadati</taxon>
        <taxon>Bacteroidota</taxon>
        <taxon>Cytophagia</taxon>
        <taxon>Cytophagales</taxon>
        <taxon>Spirosomataceae</taxon>
        <taxon>Larkinella</taxon>
    </lineage>
</organism>
<dbReference type="RefSeq" id="WP_265990472.1">
    <property type="nucleotide sequence ID" value="NZ_CP110973.1"/>
</dbReference>
<reference evidence="2" key="1">
    <citation type="journal article" date="2019" name="Int. J. Syst. Evol. Microbiol.">
        <title>The Global Catalogue of Microorganisms (GCM) 10K type strain sequencing project: providing services to taxonomists for standard genome sequencing and annotation.</title>
        <authorList>
            <consortium name="The Broad Institute Genomics Platform"/>
            <consortium name="The Broad Institute Genome Sequencing Center for Infectious Disease"/>
            <person name="Wu L."/>
            <person name="Ma J."/>
        </authorList>
    </citation>
    <scope>NUCLEOTIDE SEQUENCE [LARGE SCALE GENOMIC DNA]</scope>
    <source>
        <strain evidence="2">CCUG 55608</strain>
    </source>
</reference>
<protein>
    <submittedName>
        <fullName evidence="1">Uncharacterized protein</fullName>
    </submittedName>
</protein>
<evidence type="ECO:0000313" key="1">
    <source>
        <dbReference type="EMBL" id="MFD1139795.1"/>
    </source>
</evidence>
<sequence>MIIGLCVVALLVAMASLTYRYSRRSITKREKIKILAHEYEKALLDGDREYAQTVGRAYYSILRGGRMSKEDEKALAFELAVMFRSAS</sequence>
<accession>A0ABW3Q918</accession>
<dbReference type="EMBL" id="JBHTLP010000001">
    <property type="protein sequence ID" value="MFD1139795.1"/>
    <property type="molecule type" value="Genomic_DNA"/>
</dbReference>
<gene>
    <name evidence="1" type="ORF">ACFQ4C_01680</name>
</gene>
<comment type="caution">
    <text evidence="1">The sequence shown here is derived from an EMBL/GenBank/DDBJ whole genome shotgun (WGS) entry which is preliminary data.</text>
</comment>
<name>A0ABW3Q918_9BACT</name>